<feature type="chain" id="PRO_5002521910" evidence="1">
    <location>
        <begin position="22"/>
        <end position="138"/>
    </location>
</feature>
<evidence type="ECO:0000256" key="1">
    <source>
        <dbReference type="SAM" id="SignalP"/>
    </source>
</evidence>
<dbReference type="AlphaFoldDB" id="A0A0F7SIT6"/>
<keyword evidence="1" id="KW-0732">Signal</keyword>
<name>A0A0F7SIT6_PHARH</name>
<accession>A0A0F7SIT6</accession>
<sequence length="138" mass="15325">MASSTISPFLSLPVVLSLLSAEPESIPLLSALAFFLSQDPSPDSLRLPGTPSLHQVRLRLAQTFINHDRLSEAESELKLDERETRKARTEEWSECVGMLGDVLERMGQANVRTLVAGARFLFALNHLDSLTQPRSLIR</sequence>
<evidence type="ECO:0000313" key="2">
    <source>
        <dbReference type="EMBL" id="CDZ98881.1"/>
    </source>
</evidence>
<dbReference type="EMBL" id="LN483345">
    <property type="protein sequence ID" value="CDZ98881.1"/>
    <property type="molecule type" value="Genomic_DNA"/>
</dbReference>
<proteinExistence type="predicted"/>
<reference evidence="2" key="1">
    <citation type="submission" date="2014-08" db="EMBL/GenBank/DDBJ databases">
        <authorList>
            <person name="Sharma Rahul"/>
            <person name="Thines Marco"/>
        </authorList>
    </citation>
    <scope>NUCLEOTIDE SEQUENCE</scope>
</reference>
<protein>
    <submittedName>
        <fullName evidence="2">Uncharacterized protein</fullName>
    </submittedName>
</protein>
<feature type="signal peptide" evidence="1">
    <location>
        <begin position="1"/>
        <end position="21"/>
    </location>
</feature>
<organism evidence="2">
    <name type="scientific">Phaffia rhodozyma</name>
    <name type="common">Yeast</name>
    <name type="synonym">Xanthophyllomyces dendrorhous</name>
    <dbReference type="NCBI Taxonomy" id="264483"/>
    <lineage>
        <taxon>Eukaryota</taxon>
        <taxon>Fungi</taxon>
        <taxon>Dikarya</taxon>
        <taxon>Basidiomycota</taxon>
        <taxon>Agaricomycotina</taxon>
        <taxon>Tremellomycetes</taxon>
        <taxon>Cystofilobasidiales</taxon>
        <taxon>Mrakiaceae</taxon>
        <taxon>Phaffia</taxon>
    </lineage>
</organism>